<protein>
    <submittedName>
        <fullName evidence="1">Type III restriction protein res subunit</fullName>
    </submittedName>
</protein>
<reference evidence="2" key="1">
    <citation type="submission" date="2015-01" db="EMBL/GenBank/DDBJ databases">
        <title>Comparative genome analysis of Bacillus coagulans HM-08, Clostridium butyricum HM-68, Bacillus subtilis HM-66 and Bacillus paralicheniformis BL-09.</title>
        <authorList>
            <person name="Zhang H."/>
        </authorList>
    </citation>
    <scope>NUCLEOTIDE SEQUENCE [LARGE SCALE GENOMIC DNA]</scope>
    <source>
        <strain evidence="2">HM-08</strain>
    </source>
</reference>
<organism evidence="1 2">
    <name type="scientific">Heyndrickxia coagulans</name>
    <name type="common">Weizmannia coagulans</name>
    <dbReference type="NCBI Taxonomy" id="1398"/>
    <lineage>
        <taxon>Bacteria</taxon>
        <taxon>Bacillati</taxon>
        <taxon>Bacillota</taxon>
        <taxon>Bacilli</taxon>
        <taxon>Bacillales</taxon>
        <taxon>Bacillaceae</taxon>
        <taxon>Heyndrickxia</taxon>
    </lineage>
</organism>
<dbReference type="Proteomes" id="UP000032024">
    <property type="component" value="Chromosome"/>
</dbReference>
<proteinExistence type="predicted"/>
<dbReference type="EMBL" id="CP010525">
    <property type="protein sequence ID" value="AJO21483.1"/>
    <property type="molecule type" value="Genomic_DNA"/>
</dbReference>
<keyword evidence="2" id="KW-1185">Reference proteome</keyword>
<sequence>MKSNFSFFKGKWDVLANLGETAEKNVYQDPHTTIMKL</sequence>
<dbReference type="AlphaFoldDB" id="A0AAN0T309"/>
<accession>A0AAN0T309</accession>
<name>A0AAN0T309_HEYCO</name>
<evidence type="ECO:0000313" key="1">
    <source>
        <dbReference type="EMBL" id="AJO21483.1"/>
    </source>
</evidence>
<evidence type="ECO:0000313" key="2">
    <source>
        <dbReference type="Proteomes" id="UP000032024"/>
    </source>
</evidence>
<gene>
    <name evidence="1" type="ORF">SB48_HM08orf01055</name>
</gene>